<comment type="caution">
    <text evidence="2">The sequence shown here is derived from an EMBL/GenBank/DDBJ whole genome shotgun (WGS) entry which is preliminary data.</text>
</comment>
<dbReference type="AlphaFoldDB" id="A0A2P5I789"/>
<feature type="region of interest" description="Disordered" evidence="1">
    <location>
        <begin position="757"/>
        <end position="825"/>
    </location>
</feature>
<feature type="compositionally biased region" description="Basic and acidic residues" evidence="1">
    <location>
        <begin position="569"/>
        <end position="585"/>
    </location>
</feature>
<feature type="compositionally biased region" description="Pro residues" evidence="1">
    <location>
        <begin position="609"/>
        <end position="624"/>
    </location>
</feature>
<dbReference type="STRING" id="158607.A0A2P5I789"/>
<sequence>MAPGYRTTATNTRRGNRSGLAEHDDFEGAAYKTPETQADKPLPGLPVRQWRHQLVNVAPPPEREEAKKQDRWGVELPHGMPRDTHLLTPHNQELLRLVRSGKLYKKRPLPEEEDADGDGMPGDKSDKKDSAAGEGYGFKVKKWVRLERSAEDSGINLLAPRHKNTITRPSKQLGTQATAPMVTKATVKRLDAAGNPYTQEVIVSDGQAVDGEIISTSVMPAPGAAGEAVLPAATPAKRKPPIPQKKKGRGRGRGGRGRGRLPLATPIRPVPQQDGSTEVNPETVGPDGVKIEPEDASRVSGDLETNESSALDDDDGDEGSGDDDEGDGDESATPAAEGEDQEMRDAPAYPPSDSIAEVPVPPATTSSSAEAAAHPGANLAPPPLVTDSVQLEGSPLKNVTTRSPTDPSPHLSPIAATATATATASAGAVLSGVPGEYALGLEPSVPESQQAGLRSQAFFRGDSIDQTPAEPPAPAPGPSEIAPAEDFKMEDVTSMNIESQETRPEAILDQSIVPSSEAMSAPHIVGPPPASEAVPVAQTPALVEEATAVGAAPVVEPAAAADPPAVVEPRSHVEELPAAPPKEDVPLSTSEQAMPGQAAGTLNQQVPTPTEPAPTPAPSPPPVAQAPAEDAKELIQDVGSSGVKTEYGGAEKVRVEGEGVADMVADMVAETTGAQGAEANDTVVPDDAQVGEVKAEDVGTEDLGTEDVVTEDGSFDILGSLSTSLNQQAEDDLPAPSLPPGPTDKVIFESVLPARSNEAAPAIQPDETGAGGLAAEAMGMDSTDQTGNIGETSEETVKVERSSDVKTEGSGVQTHDLPERPGEEK</sequence>
<feature type="compositionally biased region" description="Basic and acidic residues" evidence="1">
    <location>
        <begin position="121"/>
        <end position="131"/>
    </location>
</feature>
<feature type="compositionally biased region" description="Basic residues" evidence="1">
    <location>
        <begin position="236"/>
        <end position="259"/>
    </location>
</feature>
<feature type="region of interest" description="Disordered" evidence="1">
    <location>
        <begin position="160"/>
        <end position="180"/>
    </location>
</feature>
<feature type="compositionally biased region" description="Polar residues" evidence="1">
    <location>
        <begin position="387"/>
        <end position="405"/>
    </location>
</feature>
<feature type="region of interest" description="Disordered" evidence="1">
    <location>
        <begin position="560"/>
        <end position="650"/>
    </location>
</feature>
<gene>
    <name evidence="2" type="ORF">DHEL01_v203288</name>
</gene>
<feature type="compositionally biased region" description="Basic and acidic residues" evidence="1">
    <location>
        <begin position="816"/>
        <end position="825"/>
    </location>
</feature>
<feature type="compositionally biased region" description="Low complexity" evidence="1">
    <location>
        <begin position="363"/>
        <end position="373"/>
    </location>
</feature>
<dbReference type="OrthoDB" id="275715at2759"/>
<dbReference type="InParanoid" id="A0A2P5I789"/>
<evidence type="ECO:0000256" key="1">
    <source>
        <dbReference type="SAM" id="MobiDB-lite"/>
    </source>
</evidence>
<feature type="compositionally biased region" description="Acidic residues" evidence="1">
    <location>
        <begin position="310"/>
        <end position="330"/>
    </location>
</feature>
<dbReference type="Proteomes" id="UP000094444">
    <property type="component" value="Unassembled WGS sequence"/>
</dbReference>
<feature type="compositionally biased region" description="Low complexity" evidence="1">
    <location>
        <begin position="415"/>
        <end position="425"/>
    </location>
</feature>
<organism evidence="2 3">
    <name type="scientific">Diaporthe helianthi</name>
    <dbReference type="NCBI Taxonomy" id="158607"/>
    <lineage>
        <taxon>Eukaryota</taxon>
        <taxon>Fungi</taxon>
        <taxon>Dikarya</taxon>
        <taxon>Ascomycota</taxon>
        <taxon>Pezizomycotina</taxon>
        <taxon>Sordariomycetes</taxon>
        <taxon>Sordariomycetidae</taxon>
        <taxon>Diaporthales</taxon>
        <taxon>Diaporthaceae</taxon>
        <taxon>Diaporthe</taxon>
    </lineage>
</organism>
<evidence type="ECO:0008006" key="4">
    <source>
        <dbReference type="Google" id="ProtNLM"/>
    </source>
</evidence>
<reference evidence="2" key="1">
    <citation type="submission" date="2017-09" db="EMBL/GenBank/DDBJ databases">
        <title>Polyketide synthases of a Diaporthe helianthi virulent isolate.</title>
        <authorList>
            <person name="Baroncelli R."/>
        </authorList>
    </citation>
    <scope>NUCLEOTIDE SEQUENCE [LARGE SCALE GENOMIC DNA]</scope>
    <source>
        <strain evidence="2">7/96</strain>
    </source>
</reference>
<protein>
    <recommendedName>
        <fullName evidence="4">LYR family protein</fullName>
    </recommendedName>
</protein>
<accession>A0A2P5I789</accession>
<evidence type="ECO:0000313" key="2">
    <source>
        <dbReference type="EMBL" id="POS78327.1"/>
    </source>
</evidence>
<feature type="region of interest" description="Disordered" evidence="1">
    <location>
        <begin position="496"/>
        <end position="533"/>
    </location>
</feature>
<feature type="region of interest" description="Disordered" evidence="1">
    <location>
        <begin position="455"/>
        <end position="484"/>
    </location>
</feature>
<feature type="compositionally biased region" description="Acidic residues" evidence="1">
    <location>
        <begin position="698"/>
        <end position="707"/>
    </location>
</feature>
<feature type="compositionally biased region" description="Basic and acidic residues" evidence="1">
    <location>
        <begin position="795"/>
        <end position="807"/>
    </location>
</feature>
<keyword evidence="3" id="KW-1185">Reference proteome</keyword>
<feature type="region of interest" description="Disordered" evidence="1">
    <location>
        <begin position="226"/>
        <end position="425"/>
    </location>
</feature>
<feature type="region of interest" description="Disordered" evidence="1">
    <location>
        <begin position="721"/>
        <end position="745"/>
    </location>
</feature>
<feature type="region of interest" description="Disordered" evidence="1">
    <location>
        <begin position="673"/>
        <end position="707"/>
    </location>
</feature>
<feature type="compositionally biased region" description="Polar residues" evidence="1">
    <location>
        <begin position="782"/>
        <end position="791"/>
    </location>
</feature>
<evidence type="ECO:0000313" key="3">
    <source>
        <dbReference type="Proteomes" id="UP000094444"/>
    </source>
</evidence>
<dbReference type="EMBL" id="MAVT02000195">
    <property type="protein sequence ID" value="POS78327.1"/>
    <property type="molecule type" value="Genomic_DNA"/>
</dbReference>
<feature type="compositionally biased region" description="Low complexity" evidence="1">
    <location>
        <begin position="1"/>
        <end position="13"/>
    </location>
</feature>
<feature type="compositionally biased region" description="Basic and acidic residues" evidence="1">
    <location>
        <begin position="61"/>
        <end position="73"/>
    </location>
</feature>
<proteinExistence type="predicted"/>
<feature type="compositionally biased region" description="Polar residues" evidence="1">
    <location>
        <begin position="166"/>
        <end position="178"/>
    </location>
</feature>
<name>A0A2P5I789_DIAHE</name>
<feature type="region of interest" description="Disordered" evidence="1">
    <location>
        <begin position="1"/>
        <end position="133"/>
    </location>
</feature>